<dbReference type="PROSITE" id="PS00822">
    <property type="entry name" value="CYTO_HEME_LYASE_2"/>
    <property type="match status" value="1"/>
</dbReference>
<evidence type="ECO:0000256" key="2">
    <source>
        <dbReference type="ARBA" id="ARBA00007255"/>
    </source>
</evidence>
<comment type="catalytic activity">
    <reaction evidence="10">
        <text>holo-[cytochrome c] = apo-[cytochrome c] + heme b</text>
        <dbReference type="Rhea" id="RHEA:22648"/>
        <dbReference type="Rhea" id="RHEA-COMP:10725"/>
        <dbReference type="Rhea" id="RHEA-COMP:10726"/>
        <dbReference type="ChEBI" id="CHEBI:29950"/>
        <dbReference type="ChEBI" id="CHEBI:60344"/>
        <dbReference type="ChEBI" id="CHEBI:83739"/>
        <dbReference type="EC" id="4.4.1.17"/>
    </reaction>
</comment>
<feature type="compositionally biased region" description="Basic and acidic residues" evidence="11">
    <location>
        <begin position="8"/>
        <end position="18"/>
    </location>
</feature>
<name>A0A2D3VJN3_9PEZI</name>
<dbReference type="STRING" id="112498.A0A2D3VJN3"/>
<keyword evidence="6 10" id="KW-0408">Iron</keyword>
<sequence length="264" mass="29544">MPPDGADAAEKCPVDHRTRQQWLEGAAQANKSGNHSANQPPHPTIHPALPTRWSLDTNTWQTIPQQATLQTPNQRSRLSTDREVSSIPRAISDPSTLNSAERAALPSNSEQDTGHDAASGNWIYPSPSQFFSAMQRKGHEANPADMSSVVPIHNAVNERVWAEVKKWEEGWGSERCGGPKLVSFQGDSKKLTPRARWNSLLGYKEPFDRHDWVVDRCGKKVDYVIDFYKGRDALTPLSFYLDVRPKLNSFEGWKMRAFKAVGLA</sequence>
<dbReference type="InterPro" id="IPR000511">
    <property type="entry name" value="Holocyt_c/c1_synthase"/>
</dbReference>
<feature type="compositionally biased region" description="Polar residues" evidence="11">
    <location>
        <begin position="29"/>
        <end position="39"/>
    </location>
</feature>
<keyword evidence="7 10" id="KW-0496">Mitochondrion</keyword>
<keyword evidence="3 10" id="KW-0349">Heme</keyword>
<evidence type="ECO:0000256" key="1">
    <source>
        <dbReference type="ARBA" id="ARBA00004273"/>
    </source>
</evidence>
<evidence type="ECO:0000256" key="7">
    <source>
        <dbReference type="ARBA" id="ARBA00023128"/>
    </source>
</evidence>
<comment type="subcellular location">
    <subcellularLocation>
        <location evidence="1 10">Mitochondrion inner membrane</location>
    </subcellularLocation>
</comment>
<dbReference type="GO" id="GO:0046872">
    <property type="term" value="F:metal ion binding"/>
    <property type="evidence" value="ECO:0007669"/>
    <property type="project" value="UniProtKB-KW"/>
</dbReference>
<dbReference type="Proteomes" id="UP000225277">
    <property type="component" value="Unassembled WGS sequence"/>
</dbReference>
<comment type="similarity">
    <text evidence="2 10">Belongs to the cytochrome c-type heme lyase family.</text>
</comment>
<evidence type="ECO:0000313" key="13">
    <source>
        <dbReference type="Proteomes" id="UP000225277"/>
    </source>
</evidence>
<evidence type="ECO:0000256" key="9">
    <source>
        <dbReference type="ARBA" id="ARBA00023239"/>
    </source>
</evidence>
<dbReference type="GeneID" id="35605393"/>
<dbReference type="OrthoDB" id="4243at2759"/>
<keyword evidence="13" id="KW-1185">Reference proteome</keyword>
<dbReference type="GO" id="GO:0004408">
    <property type="term" value="F:holocytochrome-c synthase activity"/>
    <property type="evidence" value="ECO:0007669"/>
    <property type="project" value="UniProtKB-EC"/>
</dbReference>
<dbReference type="AlphaFoldDB" id="A0A2D3VJN3"/>
<gene>
    <name evidence="12" type="ORF">RCC_10346</name>
</gene>
<evidence type="ECO:0000313" key="12">
    <source>
        <dbReference type="EMBL" id="CZT24621.1"/>
    </source>
</evidence>
<evidence type="ECO:0000256" key="6">
    <source>
        <dbReference type="ARBA" id="ARBA00023004"/>
    </source>
</evidence>
<keyword evidence="4 10" id="KW-0479">Metal-binding</keyword>
<evidence type="ECO:0000256" key="10">
    <source>
        <dbReference type="RuleBase" id="RU363130"/>
    </source>
</evidence>
<reference evidence="12 13" key="1">
    <citation type="submission" date="2016-03" db="EMBL/GenBank/DDBJ databases">
        <authorList>
            <person name="Ploux O."/>
        </authorList>
    </citation>
    <scope>NUCLEOTIDE SEQUENCE [LARGE SCALE GENOMIC DNA]</scope>
    <source>
        <strain evidence="12 13">URUG2</strain>
    </source>
</reference>
<accession>A0A2D3VJN3</accession>
<dbReference type="GO" id="GO:0005743">
    <property type="term" value="C:mitochondrial inner membrane"/>
    <property type="evidence" value="ECO:0007669"/>
    <property type="project" value="UniProtKB-SubCell"/>
</dbReference>
<keyword evidence="8 10" id="KW-0472">Membrane</keyword>
<evidence type="ECO:0000256" key="4">
    <source>
        <dbReference type="ARBA" id="ARBA00022723"/>
    </source>
</evidence>
<organism evidence="12 13">
    <name type="scientific">Ramularia collo-cygni</name>
    <dbReference type="NCBI Taxonomy" id="112498"/>
    <lineage>
        <taxon>Eukaryota</taxon>
        <taxon>Fungi</taxon>
        <taxon>Dikarya</taxon>
        <taxon>Ascomycota</taxon>
        <taxon>Pezizomycotina</taxon>
        <taxon>Dothideomycetes</taxon>
        <taxon>Dothideomycetidae</taxon>
        <taxon>Mycosphaerellales</taxon>
        <taxon>Mycosphaerellaceae</taxon>
        <taxon>Ramularia</taxon>
    </lineage>
</organism>
<protein>
    <recommendedName>
        <fullName evidence="10">Holocytochrome c-type synthase</fullName>
        <ecNumber evidence="10">4.4.1.17</ecNumber>
    </recommendedName>
</protein>
<proteinExistence type="inferred from homology"/>
<dbReference type="Pfam" id="PF01265">
    <property type="entry name" value="Cyto_heme_lyase"/>
    <property type="match status" value="1"/>
</dbReference>
<dbReference type="PANTHER" id="PTHR12743:SF0">
    <property type="entry name" value="HOLOCYTOCHROME C-TYPE SYNTHASE"/>
    <property type="match status" value="1"/>
</dbReference>
<comment type="function">
    <text evidence="10">Lyase that catalyzes the covalent linking of the heme group to the cytochrome C apoprotein to produce the mature functional cytochrome.</text>
</comment>
<evidence type="ECO:0000256" key="11">
    <source>
        <dbReference type="SAM" id="MobiDB-lite"/>
    </source>
</evidence>
<feature type="region of interest" description="Disordered" evidence="11">
    <location>
        <begin position="64"/>
        <end position="119"/>
    </location>
</feature>
<dbReference type="EMBL" id="FJUY01000022">
    <property type="protein sequence ID" value="CZT24621.1"/>
    <property type="molecule type" value="Genomic_DNA"/>
</dbReference>
<feature type="compositionally biased region" description="Polar residues" evidence="11">
    <location>
        <begin position="64"/>
        <end position="77"/>
    </location>
</feature>
<dbReference type="RefSeq" id="XP_023631345.1">
    <property type="nucleotide sequence ID" value="XM_023775577.1"/>
</dbReference>
<keyword evidence="5 10" id="KW-0999">Mitochondrion inner membrane</keyword>
<dbReference type="PANTHER" id="PTHR12743">
    <property type="entry name" value="CYTOCHROME C1 HEME LYASE"/>
    <property type="match status" value="1"/>
</dbReference>
<keyword evidence="9 10" id="KW-0456">Lyase</keyword>
<evidence type="ECO:0000256" key="3">
    <source>
        <dbReference type="ARBA" id="ARBA00022617"/>
    </source>
</evidence>
<feature type="region of interest" description="Disordered" evidence="11">
    <location>
        <begin position="1"/>
        <end position="51"/>
    </location>
</feature>
<evidence type="ECO:0000256" key="5">
    <source>
        <dbReference type="ARBA" id="ARBA00022792"/>
    </source>
</evidence>
<dbReference type="EC" id="4.4.1.17" evidence="10"/>
<evidence type="ECO:0000256" key="8">
    <source>
        <dbReference type="ARBA" id="ARBA00023136"/>
    </source>
</evidence>